<evidence type="ECO:0000313" key="4">
    <source>
        <dbReference type="Proteomes" id="UP000515472"/>
    </source>
</evidence>
<sequence>MLSPSHFRHLTAALSLFAMTGCCTTSGKQVLGNPEAPYPPPSAPKVGDIVHLPTGVLVTPDQMKRVATDARVVYVGETHDNPASQRLELDMLKALEERHPGKVALGMEMFKRSQQPVLDRWSAGDLDEKSFVKESRWFDSWKMDFGYYRDLLLYAREKHIPVIGLNAEKNLVQAVRNRNLDELTPEEKAQLPELDLSDPYQRAQTESIFAGHSHGKMAVEGFLRAQTLWDDTMAETAARFLESPQGKDRHLLVVAGGNHVSHGFGIPRRVFRRAPTSYVTIGGYEVVITRQKPPETMDVEIPEFPMVPFDFLVNFAYEELPSNDVLLGVAFDPGPDKRGLLVKSVIPESNAARAGVKEGDLLLALDGEALTEAFDLVYAIKQKHAGDRGTLKLERAGEPMSVEVEFKSSKPYQHGKPENAEPKKAP</sequence>
<dbReference type="Gene3D" id="3.40.50.11550">
    <property type="match status" value="1"/>
</dbReference>
<dbReference type="InterPro" id="IPR001478">
    <property type="entry name" value="PDZ"/>
</dbReference>
<dbReference type="CDD" id="cd14727">
    <property type="entry name" value="ChanN-like"/>
    <property type="match status" value="1"/>
</dbReference>
<keyword evidence="4" id="KW-1185">Reference proteome</keyword>
<gene>
    <name evidence="3" type="ORF">GEOBRER4_n3375</name>
</gene>
<proteinExistence type="predicted"/>
<dbReference type="CDD" id="cd06779">
    <property type="entry name" value="cpPDZ_Deg_HtrA-like"/>
    <property type="match status" value="1"/>
</dbReference>
<dbReference type="EMBL" id="AP023213">
    <property type="protein sequence ID" value="BCG48480.1"/>
    <property type="molecule type" value="Genomic_DNA"/>
</dbReference>
<dbReference type="SUPFAM" id="SSF50156">
    <property type="entry name" value="PDZ domain-like"/>
    <property type="match status" value="1"/>
</dbReference>
<protein>
    <recommendedName>
        <fullName evidence="2">PDZ domain-containing protein</fullName>
    </recommendedName>
</protein>
<dbReference type="SMART" id="SM00228">
    <property type="entry name" value="PDZ"/>
    <property type="match status" value="1"/>
</dbReference>
<feature type="compositionally biased region" description="Basic and acidic residues" evidence="1">
    <location>
        <begin position="415"/>
        <end position="426"/>
    </location>
</feature>
<dbReference type="KEGG" id="gbn:GEOBRER4_32300"/>
<dbReference type="PROSITE" id="PS50106">
    <property type="entry name" value="PDZ"/>
    <property type="match status" value="1"/>
</dbReference>
<feature type="domain" description="PDZ" evidence="2">
    <location>
        <begin position="312"/>
        <end position="370"/>
    </location>
</feature>
<dbReference type="Gene3D" id="2.30.42.10">
    <property type="match status" value="1"/>
</dbReference>
<dbReference type="Pfam" id="PF13180">
    <property type="entry name" value="PDZ_2"/>
    <property type="match status" value="1"/>
</dbReference>
<organism evidence="3 4">
    <name type="scientific">Citrifermentans bremense</name>
    <dbReference type="NCBI Taxonomy" id="60035"/>
    <lineage>
        <taxon>Bacteria</taxon>
        <taxon>Pseudomonadati</taxon>
        <taxon>Thermodesulfobacteriota</taxon>
        <taxon>Desulfuromonadia</taxon>
        <taxon>Geobacterales</taxon>
        <taxon>Geobacteraceae</taxon>
        <taxon>Citrifermentans</taxon>
    </lineage>
</organism>
<dbReference type="InterPro" id="IPR007314">
    <property type="entry name" value="Cofac_haem-bd_dom"/>
</dbReference>
<dbReference type="RefSeq" id="WP_185243185.1">
    <property type="nucleotide sequence ID" value="NZ_AP023213.1"/>
</dbReference>
<accession>A0A6S6M485</accession>
<dbReference type="SUPFAM" id="SSF159501">
    <property type="entry name" value="EreA/ChaN-like"/>
    <property type="match status" value="1"/>
</dbReference>
<dbReference type="AlphaFoldDB" id="A0A6S6M485"/>
<name>A0A6S6M485_9BACT</name>
<evidence type="ECO:0000313" key="3">
    <source>
        <dbReference type="EMBL" id="BCG48480.1"/>
    </source>
</evidence>
<dbReference type="Pfam" id="PF04187">
    <property type="entry name" value="Cofac_haem_bdg"/>
    <property type="match status" value="1"/>
</dbReference>
<reference evidence="3 4" key="1">
    <citation type="submission" date="2020-06" db="EMBL/GenBank/DDBJ databases">
        <title>Interaction of electrochemicaly active bacteria, Geobacter bremensis R4 on different carbon anode.</title>
        <authorList>
            <person name="Meng L."/>
            <person name="Yoshida N."/>
        </authorList>
    </citation>
    <scope>NUCLEOTIDE SEQUENCE [LARGE SCALE GENOMIC DNA]</scope>
    <source>
        <strain evidence="3 4">R4</strain>
    </source>
</reference>
<evidence type="ECO:0000259" key="2">
    <source>
        <dbReference type="PROSITE" id="PS50106"/>
    </source>
</evidence>
<dbReference type="InterPro" id="IPR036034">
    <property type="entry name" value="PDZ_sf"/>
</dbReference>
<dbReference type="Proteomes" id="UP000515472">
    <property type="component" value="Chromosome"/>
</dbReference>
<evidence type="ECO:0000256" key="1">
    <source>
        <dbReference type="SAM" id="MobiDB-lite"/>
    </source>
</evidence>
<feature type="region of interest" description="Disordered" evidence="1">
    <location>
        <begin position="402"/>
        <end position="426"/>
    </location>
</feature>